<dbReference type="InParanoid" id="A0A0D0APQ1"/>
<dbReference type="EMBL" id="KN835205">
    <property type="protein sequence ID" value="KIK43766.1"/>
    <property type="molecule type" value="Genomic_DNA"/>
</dbReference>
<protein>
    <submittedName>
        <fullName evidence="1">Uncharacterized protein</fullName>
    </submittedName>
</protein>
<gene>
    <name evidence="1" type="ORF">CY34DRAFT_685775</name>
</gene>
<accession>A0A0D0APQ1</accession>
<sequence>MRERQGTARALLAISKRRPVILSVGSLPFFPERRGCDRMGRICVPAQLPLKRPHSSAKDSSSPSRVERGARTAFSCLDPVLYLTYQLVRTIFGKPVMVRYAPAEILAAKGSLDLPEIVKG</sequence>
<dbReference type="HOGENOM" id="CLU_2051226_0_0_1"/>
<organism evidence="1 2">
    <name type="scientific">Suillus luteus UH-Slu-Lm8-n1</name>
    <dbReference type="NCBI Taxonomy" id="930992"/>
    <lineage>
        <taxon>Eukaryota</taxon>
        <taxon>Fungi</taxon>
        <taxon>Dikarya</taxon>
        <taxon>Basidiomycota</taxon>
        <taxon>Agaricomycotina</taxon>
        <taxon>Agaricomycetes</taxon>
        <taxon>Agaricomycetidae</taxon>
        <taxon>Boletales</taxon>
        <taxon>Suillineae</taxon>
        <taxon>Suillaceae</taxon>
        <taxon>Suillus</taxon>
    </lineage>
</organism>
<keyword evidence="2" id="KW-1185">Reference proteome</keyword>
<reference evidence="1 2" key="1">
    <citation type="submission" date="2014-04" db="EMBL/GenBank/DDBJ databases">
        <authorList>
            <consortium name="DOE Joint Genome Institute"/>
            <person name="Kuo A."/>
            <person name="Ruytinx J."/>
            <person name="Rineau F."/>
            <person name="Colpaert J."/>
            <person name="Kohler A."/>
            <person name="Nagy L.G."/>
            <person name="Floudas D."/>
            <person name="Copeland A."/>
            <person name="Barry K.W."/>
            <person name="Cichocki N."/>
            <person name="Veneault-Fourrey C."/>
            <person name="LaButti K."/>
            <person name="Lindquist E.A."/>
            <person name="Lipzen A."/>
            <person name="Lundell T."/>
            <person name="Morin E."/>
            <person name="Murat C."/>
            <person name="Sun H."/>
            <person name="Tunlid A."/>
            <person name="Henrissat B."/>
            <person name="Grigoriev I.V."/>
            <person name="Hibbett D.S."/>
            <person name="Martin F."/>
            <person name="Nordberg H.P."/>
            <person name="Cantor M.N."/>
            <person name="Hua S.X."/>
        </authorList>
    </citation>
    <scope>NUCLEOTIDE SEQUENCE [LARGE SCALE GENOMIC DNA]</scope>
    <source>
        <strain evidence="1 2">UH-Slu-Lm8-n1</strain>
    </source>
</reference>
<evidence type="ECO:0000313" key="2">
    <source>
        <dbReference type="Proteomes" id="UP000054485"/>
    </source>
</evidence>
<reference evidence="2" key="2">
    <citation type="submission" date="2015-01" db="EMBL/GenBank/DDBJ databases">
        <title>Evolutionary Origins and Diversification of the Mycorrhizal Mutualists.</title>
        <authorList>
            <consortium name="DOE Joint Genome Institute"/>
            <consortium name="Mycorrhizal Genomics Consortium"/>
            <person name="Kohler A."/>
            <person name="Kuo A."/>
            <person name="Nagy L.G."/>
            <person name="Floudas D."/>
            <person name="Copeland A."/>
            <person name="Barry K.W."/>
            <person name="Cichocki N."/>
            <person name="Veneault-Fourrey C."/>
            <person name="LaButti K."/>
            <person name="Lindquist E.A."/>
            <person name="Lipzen A."/>
            <person name="Lundell T."/>
            <person name="Morin E."/>
            <person name="Murat C."/>
            <person name="Riley R."/>
            <person name="Ohm R."/>
            <person name="Sun H."/>
            <person name="Tunlid A."/>
            <person name="Henrissat B."/>
            <person name="Grigoriev I.V."/>
            <person name="Hibbett D.S."/>
            <person name="Martin F."/>
        </authorList>
    </citation>
    <scope>NUCLEOTIDE SEQUENCE [LARGE SCALE GENOMIC DNA]</scope>
    <source>
        <strain evidence="2">UH-Slu-Lm8-n1</strain>
    </source>
</reference>
<dbReference type="Proteomes" id="UP000054485">
    <property type="component" value="Unassembled WGS sequence"/>
</dbReference>
<name>A0A0D0APQ1_9AGAM</name>
<proteinExistence type="predicted"/>
<dbReference type="AlphaFoldDB" id="A0A0D0APQ1"/>
<evidence type="ECO:0000313" key="1">
    <source>
        <dbReference type="EMBL" id="KIK43766.1"/>
    </source>
</evidence>